<dbReference type="Gene3D" id="2.10.109.10">
    <property type="entry name" value="Umud Fragment, subunit A"/>
    <property type="match status" value="1"/>
</dbReference>
<dbReference type="InterPro" id="IPR019533">
    <property type="entry name" value="Peptidase_S26"/>
</dbReference>
<dbReference type="GO" id="GO:0016020">
    <property type="term" value="C:membrane"/>
    <property type="evidence" value="ECO:0007669"/>
    <property type="project" value="InterPro"/>
</dbReference>
<evidence type="ECO:0000313" key="3">
    <source>
        <dbReference type="EMBL" id="CAB4541362.1"/>
    </source>
</evidence>
<dbReference type="PROSITE" id="PS00761">
    <property type="entry name" value="SPASE_I_3"/>
    <property type="match status" value="1"/>
</dbReference>
<feature type="domain" description="Peptidase S26" evidence="2">
    <location>
        <begin position="65"/>
        <end position="99"/>
    </location>
</feature>
<gene>
    <name evidence="3" type="ORF">UFOPK1425_00571</name>
</gene>
<protein>
    <submittedName>
        <fullName evidence="3">Unannotated protein</fullName>
    </submittedName>
</protein>
<dbReference type="GO" id="GO:0006465">
    <property type="term" value="P:signal peptide processing"/>
    <property type="evidence" value="ECO:0007669"/>
    <property type="project" value="InterPro"/>
</dbReference>
<dbReference type="SUPFAM" id="SSF51306">
    <property type="entry name" value="LexA/Signal peptidase"/>
    <property type="match status" value="1"/>
</dbReference>
<dbReference type="AlphaFoldDB" id="A0A6J6BQV8"/>
<accession>A0A6J6BQV8</accession>
<dbReference type="InterPro" id="IPR019758">
    <property type="entry name" value="Pept_S26A_signal_pept_1_CS"/>
</dbReference>
<proteinExistence type="predicted"/>
<dbReference type="InterPro" id="IPR036286">
    <property type="entry name" value="LexA/Signal_pep-like_sf"/>
</dbReference>
<evidence type="ECO:0000256" key="1">
    <source>
        <dbReference type="ARBA" id="ARBA00022801"/>
    </source>
</evidence>
<keyword evidence="1" id="KW-0378">Hydrolase</keyword>
<dbReference type="EMBL" id="CAEZSJ010000089">
    <property type="protein sequence ID" value="CAB4541362.1"/>
    <property type="molecule type" value="Genomic_DNA"/>
</dbReference>
<organism evidence="3">
    <name type="scientific">freshwater metagenome</name>
    <dbReference type="NCBI Taxonomy" id="449393"/>
    <lineage>
        <taxon>unclassified sequences</taxon>
        <taxon>metagenomes</taxon>
        <taxon>ecological metagenomes</taxon>
    </lineage>
</organism>
<sequence length="105" mass="11886">MAPTYNEGDWLFFKLFPSNLDISKKLPTLLGTVVLIRRTSEAGSDFLQVKRLIRMESRDIDGADSKIWVEGDNKSDSTDSRSWGAISQSEVVGRLLFRYRKAAKS</sequence>
<dbReference type="GO" id="GO:0004252">
    <property type="term" value="F:serine-type endopeptidase activity"/>
    <property type="evidence" value="ECO:0007669"/>
    <property type="project" value="InterPro"/>
</dbReference>
<dbReference type="Pfam" id="PF10502">
    <property type="entry name" value="Peptidase_S26"/>
    <property type="match status" value="1"/>
</dbReference>
<dbReference type="CDD" id="cd06530">
    <property type="entry name" value="S26_SPase_I"/>
    <property type="match status" value="1"/>
</dbReference>
<evidence type="ECO:0000259" key="2">
    <source>
        <dbReference type="Pfam" id="PF10502"/>
    </source>
</evidence>
<reference evidence="3" key="1">
    <citation type="submission" date="2020-05" db="EMBL/GenBank/DDBJ databases">
        <authorList>
            <person name="Chiriac C."/>
            <person name="Salcher M."/>
            <person name="Ghai R."/>
            <person name="Kavagutti S V."/>
        </authorList>
    </citation>
    <scope>NUCLEOTIDE SEQUENCE</scope>
</reference>
<name>A0A6J6BQV8_9ZZZZ</name>